<evidence type="ECO:0000313" key="9">
    <source>
        <dbReference type="Proteomes" id="UP000070341"/>
    </source>
</evidence>
<evidence type="ECO:0000256" key="4">
    <source>
        <dbReference type="ARBA" id="ARBA00022723"/>
    </source>
</evidence>
<dbReference type="PIRSF" id="PIRSF037420">
    <property type="entry name" value="PQQ_syn_pqqE"/>
    <property type="match status" value="1"/>
</dbReference>
<dbReference type="InterPro" id="IPR007197">
    <property type="entry name" value="rSAM"/>
</dbReference>
<evidence type="ECO:0000256" key="3">
    <source>
        <dbReference type="ARBA" id="ARBA00022691"/>
    </source>
</evidence>
<keyword evidence="5" id="KW-0408">Iron</keyword>
<gene>
    <name evidence="8" type="ORF">AKJ40_02190</name>
</gene>
<keyword evidence="3" id="KW-0949">S-adenosyl-L-methionine</keyword>
<dbReference type="SMART" id="SM00729">
    <property type="entry name" value="Elp3"/>
    <property type="match status" value="1"/>
</dbReference>
<dbReference type="InterPro" id="IPR050377">
    <property type="entry name" value="Radical_SAM_PqqE_MftC-like"/>
</dbReference>
<dbReference type="NCBIfam" id="TIGR04053">
    <property type="entry name" value="TIGR04053 family radical SAM/SPASM domain-containing protein"/>
    <property type="match status" value="1"/>
</dbReference>
<comment type="caution">
    <text evidence="8">The sequence shown here is derived from an EMBL/GenBank/DDBJ whole genome shotgun (WGS) entry which is preliminary data.</text>
</comment>
<proteinExistence type="predicted"/>
<dbReference type="PANTHER" id="PTHR11228">
    <property type="entry name" value="RADICAL SAM DOMAIN PROTEIN"/>
    <property type="match status" value="1"/>
</dbReference>
<keyword evidence="4" id="KW-0479">Metal-binding</keyword>
<evidence type="ECO:0000259" key="7">
    <source>
        <dbReference type="PROSITE" id="PS51918"/>
    </source>
</evidence>
<evidence type="ECO:0000256" key="2">
    <source>
        <dbReference type="ARBA" id="ARBA00022485"/>
    </source>
</evidence>
<dbReference type="PANTHER" id="PTHR11228:SF34">
    <property type="entry name" value="TUNGSTEN-CONTAINING ALDEHYDE FERREDOXIN OXIDOREDUCTASE COFACTOR MODIFYING PROTEIN"/>
    <property type="match status" value="1"/>
</dbReference>
<dbReference type="InterPro" id="IPR013785">
    <property type="entry name" value="Aldolase_TIM"/>
</dbReference>
<dbReference type="EMBL" id="LHXU01000025">
    <property type="protein sequence ID" value="KXA99941.1"/>
    <property type="molecule type" value="Genomic_DNA"/>
</dbReference>
<dbReference type="GO" id="GO:0003824">
    <property type="term" value="F:catalytic activity"/>
    <property type="evidence" value="ECO:0007669"/>
    <property type="project" value="InterPro"/>
</dbReference>
<dbReference type="CDD" id="cd01335">
    <property type="entry name" value="Radical_SAM"/>
    <property type="match status" value="1"/>
</dbReference>
<dbReference type="PATRIC" id="fig|1698270.3.peg.448"/>
<comment type="cofactor">
    <cofactor evidence="1">
        <name>[4Fe-4S] cluster</name>
        <dbReference type="ChEBI" id="CHEBI:49883"/>
    </cofactor>
</comment>
<dbReference type="Gene3D" id="3.20.20.70">
    <property type="entry name" value="Aldolase class I"/>
    <property type="match status" value="1"/>
</dbReference>
<keyword evidence="2" id="KW-0004">4Fe-4S</keyword>
<dbReference type="Proteomes" id="UP000070341">
    <property type="component" value="Unassembled WGS sequence"/>
</dbReference>
<evidence type="ECO:0000256" key="6">
    <source>
        <dbReference type="ARBA" id="ARBA00023014"/>
    </source>
</evidence>
<dbReference type="InterPro" id="IPR058240">
    <property type="entry name" value="rSAM_sf"/>
</dbReference>
<organism evidence="8 9">
    <name type="scientific">candidate division MSBL1 archaeon SCGC-AAA259M10</name>
    <dbReference type="NCBI Taxonomy" id="1698270"/>
    <lineage>
        <taxon>Archaea</taxon>
        <taxon>Methanobacteriati</taxon>
        <taxon>Methanobacteriota</taxon>
        <taxon>candidate division MSBL1</taxon>
    </lineage>
</organism>
<dbReference type="Pfam" id="PF04055">
    <property type="entry name" value="Radical_SAM"/>
    <property type="match status" value="1"/>
</dbReference>
<evidence type="ECO:0000256" key="5">
    <source>
        <dbReference type="ARBA" id="ARBA00023004"/>
    </source>
</evidence>
<reference evidence="8 9" key="1">
    <citation type="journal article" date="2016" name="Sci. Rep.">
        <title>Metabolic traits of an uncultured archaeal lineage -MSBL1- from brine pools of the Red Sea.</title>
        <authorList>
            <person name="Mwirichia R."/>
            <person name="Alam I."/>
            <person name="Rashid M."/>
            <person name="Vinu M."/>
            <person name="Ba-Alawi W."/>
            <person name="Anthony Kamau A."/>
            <person name="Kamanda Ngugi D."/>
            <person name="Goker M."/>
            <person name="Klenk H.P."/>
            <person name="Bajic V."/>
            <person name="Stingl U."/>
        </authorList>
    </citation>
    <scope>NUCLEOTIDE SEQUENCE [LARGE SCALE GENOMIC DNA]</scope>
    <source>
        <strain evidence="8">SCGC-AAA259M10</strain>
    </source>
</reference>
<dbReference type="InterPro" id="IPR006638">
    <property type="entry name" value="Elp3/MiaA/NifB-like_rSAM"/>
</dbReference>
<feature type="domain" description="Radical SAM core" evidence="7">
    <location>
        <begin position="7"/>
        <end position="219"/>
    </location>
</feature>
<protein>
    <recommendedName>
        <fullName evidence="7">Radical SAM core domain-containing protein</fullName>
    </recommendedName>
</protein>
<keyword evidence="9" id="KW-1185">Reference proteome</keyword>
<evidence type="ECO:0000313" key="8">
    <source>
        <dbReference type="EMBL" id="KXA99941.1"/>
    </source>
</evidence>
<dbReference type="AlphaFoldDB" id="A0A133V0G9"/>
<dbReference type="SUPFAM" id="SSF102114">
    <property type="entry name" value="Radical SAM enzymes"/>
    <property type="match status" value="1"/>
</dbReference>
<name>A0A133V0G9_9EURY</name>
<dbReference type="PROSITE" id="PS51918">
    <property type="entry name" value="RADICAL_SAM"/>
    <property type="match status" value="1"/>
</dbReference>
<keyword evidence="6" id="KW-0411">Iron-sulfur</keyword>
<dbReference type="InterPro" id="IPR017200">
    <property type="entry name" value="PqqE-like"/>
</dbReference>
<dbReference type="SFLD" id="SFLDG01067">
    <property type="entry name" value="SPASM/twitch_domain_containing"/>
    <property type="match status" value="1"/>
</dbReference>
<dbReference type="SFLD" id="SFLDG01386">
    <property type="entry name" value="main_SPASM_domain-containing"/>
    <property type="match status" value="1"/>
</dbReference>
<dbReference type="CDD" id="cd21123">
    <property type="entry name" value="SPASM_MftC-like"/>
    <property type="match status" value="1"/>
</dbReference>
<evidence type="ECO:0000256" key="1">
    <source>
        <dbReference type="ARBA" id="ARBA00001966"/>
    </source>
</evidence>
<sequence length="363" mass="40489">MSNRDFDNSPFIVFWETTRACSLACGHCRAEAMPTPAPNELTREEARELIEEISQFEPKPILVFTGGDPLMRDDVYDLIEYGGELGIKTAVTPAPTPLMTRENIEKLKKSGAERIALSLDGSTKARHDELRGVSRSFEAILDVATYAREADLPIQINTTITKETVNDLKGIAELTEQLGAVLWSLFFLVPVGRGEKLEMVSPEEAERIMDFLYREEQKRPYQVKTTEATHYRRVVLQKSGRSLSKDHQKHDKIGRNIGVSDGNGITFVSRTGEIFPSGFLPLKAGSVLEEGLIKTYQESKLFKELRDKSLLKGKCGVCEYNSICGGSRARAYSIYGDYLAPDPLCAYYPEGWDGDLWGVGNSS</sequence>
<dbReference type="SFLD" id="SFLDS00029">
    <property type="entry name" value="Radical_SAM"/>
    <property type="match status" value="1"/>
</dbReference>
<dbReference type="GO" id="GO:0046872">
    <property type="term" value="F:metal ion binding"/>
    <property type="evidence" value="ECO:0007669"/>
    <property type="project" value="UniProtKB-KW"/>
</dbReference>
<dbReference type="GO" id="GO:0051539">
    <property type="term" value="F:4 iron, 4 sulfur cluster binding"/>
    <property type="evidence" value="ECO:0007669"/>
    <property type="project" value="UniProtKB-KW"/>
</dbReference>
<accession>A0A133V0G9</accession>